<comment type="caution">
    <text evidence="3">The sequence shown here is derived from an EMBL/GenBank/DDBJ whole genome shotgun (WGS) entry which is preliminary data.</text>
</comment>
<name>A0ABW2HH13_9MICO</name>
<dbReference type="Proteomes" id="UP001596507">
    <property type="component" value="Unassembled WGS sequence"/>
</dbReference>
<dbReference type="RefSeq" id="WP_262874730.1">
    <property type="nucleotide sequence ID" value="NZ_BAABKW010000001.1"/>
</dbReference>
<accession>A0ABW2HH13</accession>
<gene>
    <name evidence="3" type="ORF">ACFQRL_12635</name>
</gene>
<dbReference type="EMBL" id="JBHTBE010000003">
    <property type="protein sequence ID" value="MFC7269810.1"/>
    <property type="molecule type" value="Genomic_DNA"/>
</dbReference>
<proteinExistence type="inferred from homology"/>
<comment type="similarity">
    <text evidence="1">Belongs to the YciI family.</text>
</comment>
<organism evidence="3 4">
    <name type="scientific">Microbacterium fluvii</name>
    <dbReference type="NCBI Taxonomy" id="415215"/>
    <lineage>
        <taxon>Bacteria</taxon>
        <taxon>Bacillati</taxon>
        <taxon>Actinomycetota</taxon>
        <taxon>Actinomycetes</taxon>
        <taxon>Micrococcales</taxon>
        <taxon>Microbacteriaceae</taxon>
        <taxon>Microbacterium</taxon>
    </lineage>
</organism>
<dbReference type="Pfam" id="PF03795">
    <property type="entry name" value="YCII"/>
    <property type="match status" value="1"/>
</dbReference>
<reference evidence="4" key="1">
    <citation type="journal article" date="2019" name="Int. J. Syst. Evol. Microbiol.">
        <title>The Global Catalogue of Microorganisms (GCM) 10K type strain sequencing project: providing services to taxonomists for standard genome sequencing and annotation.</title>
        <authorList>
            <consortium name="The Broad Institute Genomics Platform"/>
            <consortium name="The Broad Institute Genome Sequencing Center for Infectious Disease"/>
            <person name="Wu L."/>
            <person name="Ma J."/>
        </authorList>
    </citation>
    <scope>NUCLEOTIDE SEQUENCE [LARGE SCALE GENOMIC DNA]</scope>
    <source>
        <strain evidence="4">CGMCC 1.15772</strain>
    </source>
</reference>
<dbReference type="InterPro" id="IPR005545">
    <property type="entry name" value="YCII"/>
</dbReference>
<protein>
    <submittedName>
        <fullName evidence="3">YciI family protein</fullName>
    </submittedName>
</protein>
<dbReference type="PANTHER" id="PTHR35174:SF3">
    <property type="entry name" value="BLL7171 PROTEIN"/>
    <property type="match status" value="1"/>
</dbReference>
<sequence>MRFLMLVLSDPELTDPAAEPAPVTIEEWSAEVYDTGRGIEGDRLRPPAEAKTVRRRKGEVIVSDGPFAESYELIGGFDVLECADLEEAVEIASRHPMAAWGAIELRAYWPLDL</sequence>
<dbReference type="SUPFAM" id="SSF54909">
    <property type="entry name" value="Dimeric alpha+beta barrel"/>
    <property type="match status" value="1"/>
</dbReference>
<evidence type="ECO:0000313" key="4">
    <source>
        <dbReference type="Proteomes" id="UP001596507"/>
    </source>
</evidence>
<evidence type="ECO:0000259" key="2">
    <source>
        <dbReference type="Pfam" id="PF03795"/>
    </source>
</evidence>
<evidence type="ECO:0000313" key="3">
    <source>
        <dbReference type="EMBL" id="MFC7269810.1"/>
    </source>
</evidence>
<dbReference type="InterPro" id="IPR011008">
    <property type="entry name" value="Dimeric_a/b-barrel"/>
</dbReference>
<dbReference type="Gene3D" id="3.30.70.1060">
    <property type="entry name" value="Dimeric alpha+beta barrel"/>
    <property type="match status" value="1"/>
</dbReference>
<evidence type="ECO:0000256" key="1">
    <source>
        <dbReference type="ARBA" id="ARBA00007689"/>
    </source>
</evidence>
<feature type="domain" description="YCII-related" evidence="2">
    <location>
        <begin position="27"/>
        <end position="111"/>
    </location>
</feature>
<keyword evidence="4" id="KW-1185">Reference proteome</keyword>
<dbReference type="PANTHER" id="PTHR35174">
    <property type="entry name" value="BLL7171 PROTEIN-RELATED"/>
    <property type="match status" value="1"/>
</dbReference>